<proteinExistence type="predicted"/>
<gene>
    <name evidence="1" type="ORF">CO2235_U850022</name>
</gene>
<evidence type="ECO:0000313" key="2">
    <source>
        <dbReference type="Proteomes" id="UP000256862"/>
    </source>
</evidence>
<dbReference type="EMBL" id="OGUS01000093">
    <property type="protein sequence ID" value="SPC08530.1"/>
    <property type="molecule type" value="Genomic_DNA"/>
</dbReference>
<reference evidence="2" key="1">
    <citation type="submission" date="2018-01" db="EMBL/GenBank/DDBJ databases">
        <authorList>
            <person name="Gaut B.S."/>
            <person name="Morton B.R."/>
            <person name="Clegg M.T."/>
            <person name="Duvall M.R."/>
        </authorList>
    </citation>
    <scope>NUCLEOTIDE SEQUENCE [LARGE SCALE GENOMIC DNA]</scope>
</reference>
<comment type="caution">
    <text evidence="1">The sequence shown here is derived from an EMBL/GenBank/DDBJ whole genome shotgun (WGS) entry which is preliminary data.</text>
</comment>
<organism evidence="1 2">
    <name type="scientific">Cupriavidus oxalaticus</name>
    <dbReference type="NCBI Taxonomy" id="96344"/>
    <lineage>
        <taxon>Bacteria</taxon>
        <taxon>Pseudomonadati</taxon>
        <taxon>Pseudomonadota</taxon>
        <taxon>Betaproteobacteria</taxon>
        <taxon>Burkholderiales</taxon>
        <taxon>Burkholderiaceae</taxon>
        <taxon>Cupriavidus</taxon>
    </lineage>
</organism>
<dbReference type="AlphaFoldDB" id="A0A375FVD6"/>
<protein>
    <submittedName>
        <fullName evidence="1">Uncharacterized protein</fullName>
    </submittedName>
</protein>
<name>A0A375FVD6_9BURK</name>
<sequence length="68" mass="7813">MRMANLVMKSAQDILLRSRMVVLHEHILQTGRLLKVLGIETLEKKSPVVPKYSRLKNQNIRDGCRDNG</sequence>
<dbReference type="Proteomes" id="UP000256862">
    <property type="component" value="Unassembled WGS sequence"/>
</dbReference>
<evidence type="ECO:0000313" key="1">
    <source>
        <dbReference type="EMBL" id="SPC08530.1"/>
    </source>
</evidence>
<accession>A0A375FVD6</accession>